<dbReference type="CDD" id="cd02440">
    <property type="entry name" value="AdoMet_MTases"/>
    <property type="match status" value="1"/>
</dbReference>
<dbReference type="AlphaFoldDB" id="A0A3M8SAM0"/>
<keyword evidence="2" id="KW-0489">Methyltransferase</keyword>
<feature type="domain" description="Methyltransferase type 11" evidence="1">
    <location>
        <begin position="46"/>
        <end position="142"/>
    </location>
</feature>
<dbReference type="RefSeq" id="WP_123101295.1">
    <property type="nucleotide sequence ID" value="NZ_CP127527.1"/>
</dbReference>
<evidence type="ECO:0000259" key="1">
    <source>
        <dbReference type="Pfam" id="PF08241"/>
    </source>
</evidence>
<keyword evidence="2" id="KW-0808">Transferase</keyword>
<dbReference type="EMBL" id="RIZI01000063">
    <property type="protein sequence ID" value="RNF76716.1"/>
    <property type="molecule type" value="Genomic_DNA"/>
</dbReference>
<accession>A0A3M8SAM0</accession>
<dbReference type="Pfam" id="PF08241">
    <property type="entry name" value="Methyltransf_11"/>
    <property type="match status" value="1"/>
</dbReference>
<protein>
    <submittedName>
        <fullName evidence="2">SAM-dependent methyltransferase</fullName>
    </submittedName>
</protein>
<reference evidence="2" key="1">
    <citation type="submission" date="2018-10" db="EMBL/GenBank/DDBJ databases">
        <title>Acidithiobacillus sulfuriphilus sp. nov.: an extremely acidophilic sulfur-oxidizing chemolithotroph isolated from a neutral pH environment.</title>
        <authorList>
            <person name="Falagan C."/>
            <person name="Moya-Beltran A."/>
            <person name="Quatrini R."/>
            <person name="Johnson D.B."/>
        </authorList>
    </citation>
    <scope>NUCLEOTIDE SEQUENCE [LARGE SCALE GENOMIC DNA]</scope>
    <source>
        <strain evidence="2">CJ-2</strain>
    </source>
</reference>
<dbReference type="GO" id="GO:0008757">
    <property type="term" value="F:S-adenosylmethionine-dependent methyltransferase activity"/>
    <property type="evidence" value="ECO:0007669"/>
    <property type="project" value="InterPro"/>
</dbReference>
<evidence type="ECO:0000313" key="2">
    <source>
        <dbReference type="EMBL" id="RNF76716.1"/>
    </source>
</evidence>
<dbReference type="Gene3D" id="3.40.50.150">
    <property type="entry name" value="Vaccinia Virus protein VP39"/>
    <property type="match status" value="1"/>
</dbReference>
<proteinExistence type="predicted"/>
<dbReference type="OrthoDB" id="529208at2"/>
<gene>
    <name evidence="2" type="ORF">EC580_00695</name>
</gene>
<sequence length="253" mass="28077">MDQQHLVTDQFGPAARNYLASPTHARGTDLEQLTALGRERQPARVLDLGCGAGHVSYALAPHAQVVTAYDLSAPMLTVVAEEARRRALPAIEVVEGSVENLPFADGTFDWIVTRFSAHHWTDIARALKESRRVLKAGGLFIVIDVVAPESPLLDTVLQSVELLRDASHVRDYRLSEWSALLNSVGFSIDESHDWKLDMPFASWIARMRTPELRAQAIRSIFAGAAAEVKTYFAIREDYSFQIDAAWIAARPQL</sequence>
<dbReference type="SUPFAM" id="SSF53335">
    <property type="entry name" value="S-adenosyl-L-methionine-dependent methyltransferases"/>
    <property type="match status" value="1"/>
</dbReference>
<organism evidence="2">
    <name type="scientific">Acidithiobacillus sulfuriphilus</name>
    <dbReference type="NCBI Taxonomy" id="1867749"/>
    <lineage>
        <taxon>Bacteria</taxon>
        <taxon>Pseudomonadati</taxon>
        <taxon>Pseudomonadota</taxon>
        <taxon>Acidithiobacillia</taxon>
        <taxon>Acidithiobacillales</taxon>
        <taxon>Acidithiobacillaceae</taxon>
        <taxon>Acidithiobacillus</taxon>
    </lineage>
</organism>
<comment type="caution">
    <text evidence="2">The sequence shown here is derived from an EMBL/GenBank/DDBJ whole genome shotgun (WGS) entry which is preliminary data.</text>
</comment>
<dbReference type="PANTHER" id="PTHR43591">
    <property type="entry name" value="METHYLTRANSFERASE"/>
    <property type="match status" value="1"/>
</dbReference>
<name>A0A3M8SAM0_9PROT</name>
<dbReference type="InterPro" id="IPR013216">
    <property type="entry name" value="Methyltransf_11"/>
</dbReference>
<dbReference type="GO" id="GO:0032259">
    <property type="term" value="P:methylation"/>
    <property type="evidence" value="ECO:0007669"/>
    <property type="project" value="UniProtKB-KW"/>
</dbReference>
<dbReference type="InterPro" id="IPR029063">
    <property type="entry name" value="SAM-dependent_MTases_sf"/>
</dbReference>